<dbReference type="GO" id="GO:0022625">
    <property type="term" value="C:cytosolic large ribosomal subunit"/>
    <property type="evidence" value="ECO:0007669"/>
    <property type="project" value="UniProtKB-UniRule"/>
</dbReference>
<evidence type="ECO:0000256" key="7">
    <source>
        <dbReference type="RuleBase" id="RU003869"/>
    </source>
</evidence>
<dbReference type="FunFam" id="3.90.930.12:FF:000002">
    <property type="entry name" value="50S ribosomal protein L6"/>
    <property type="match status" value="1"/>
</dbReference>
<evidence type="ECO:0000256" key="1">
    <source>
        <dbReference type="ARBA" id="ARBA00009356"/>
    </source>
</evidence>
<dbReference type="PANTHER" id="PTHR11655">
    <property type="entry name" value="60S/50S RIBOSOMAL PROTEIN L6/L9"/>
    <property type="match status" value="1"/>
</dbReference>
<evidence type="ECO:0000256" key="5">
    <source>
        <dbReference type="ARBA" id="ARBA00023274"/>
    </source>
</evidence>
<evidence type="ECO:0000259" key="9">
    <source>
        <dbReference type="Pfam" id="PF00347"/>
    </source>
</evidence>
<dbReference type="NCBIfam" id="TIGR03654">
    <property type="entry name" value="L6_bact"/>
    <property type="match status" value="1"/>
</dbReference>
<dbReference type="RefSeq" id="WP_142820729.1">
    <property type="nucleotide sequence ID" value="NZ_CP035503.1"/>
</dbReference>
<dbReference type="InterPro" id="IPR020040">
    <property type="entry name" value="Ribosomal_uL6_a/b-dom"/>
</dbReference>
<dbReference type="HAMAP" id="MF_01365_B">
    <property type="entry name" value="Ribosomal_uL6_B"/>
    <property type="match status" value="1"/>
</dbReference>
<feature type="domain" description="Large ribosomal subunit protein uL6 alpha-beta" evidence="9">
    <location>
        <begin position="11"/>
        <end position="82"/>
    </location>
</feature>
<comment type="subunit">
    <text evidence="6">Part of the 50S ribosomal subunit.</text>
</comment>
<evidence type="ECO:0000256" key="2">
    <source>
        <dbReference type="ARBA" id="ARBA00022730"/>
    </source>
</evidence>
<dbReference type="InterPro" id="IPR000702">
    <property type="entry name" value="Ribosomal_uL6-like"/>
</dbReference>
<accession>A0A515DFR0</accession>
<dbReference type="SUPFAM" id="SSF56053">
    <property type="entry name" value="Ribosomal protein L6"/>
    <property type="match status" value="2"/>
</dbReference>
<evidence type="ECO:0000256" key="8">
    <source>
        <dbReference type="RuleBase" id="RU003870"/>
    </source>
</evidence>
<dbReference type="AlphaFoldDB" id="A0A515DFR0"/>
<keyword evidence="2 6" id="KW-0699">rRNA-binding</keyword>
<evidence type="ECO:0000256" key="4">
    <source>
        <dbReference type="ARBA" id="ARBA00022980"/>
    </source>
</evidence>
<dbReference type="PRINTS" id="PR00059">
    <property type="entry name" value="RIBOSOMALL6"/>
</dbReference>
<sequence length="177" mass="18710">MSRVGKMPVIVPAGVDVSIKEDQISVKGTGGTLLLAQNALVRIASDAGKLTFAPANDSREANAMSGTMRQLVNNMVVGVTKGFEKKLSLVGVGFKAQAQGAKLNLSVGFSHPVNKDMPAGTTVATPTPTEIVIKGADRQRVGQVAAEIRAIRPPEPYKGKGIRYADEKITIKETKKK</sequence>
<dbReference type="GO" id="GO:0019843">
    <property type="term" value="F:rRNA binding"/>
    <property type="evidence" value="ECO:0007669"/>
    <property type="project" value="UniProtKB-UniRule"/>
</dbReference>
<comment type="function">
    <text evidence="6 8">This protein binds to the 23S rRNA, and is important in its secondary structure. It is located near the subunit interface in the base of the L7/L12 stalk, and near the tRNA binding site of the peptidyltransferase center.</text>
</comment>
<dbReference type="GO" id="GO:0002181">
    <property type="term" value="P:cytoplasmic translation"/>
    <property type="evidence" value="ECO:0007669"/>
    <property type="project" value="TreeGrafter"/>
</dbReference>
<keyword evidence="11" id="KW-1185">Reference proteome</keyword>
<dbReference type="PIRSF" id="PIRSF002162">
    <property type="entry name" value="Ribosomal_L6"/>
    <property type="match status" value="1"/>
</dbReference>
<reference evidence="10 11" key="1">
    <citation type="submission" date="2019-01" db="EMBL/GenBank/DDBJ databases">
        <title>Genomic insights into a novel species Rhodoferax sp.</title>
        <authorList>
            <person name="Jin L."/>
        </authorList>
    </citation>
    <scope>NUCLEOTIDE SEQUENCE [LARGE SCALE GENOMIC DNA]</scope>
    <source>
        <strain evidence="10 11">CHu59-6-5</strain>
    </source>
</reference>
<dbReference type="Proteomes" id="UP000316798">
    <property type="component" value="Chromosome"/>
</dbReference>
<comment type="similarity">
    <text evidence="1 6 7">Belongs to the universal ribosomal protein uL6 family.</text>
</comment>
<dbReference type="InterPro" id="IPR002358">
    <property type="entry name" value="Ribosomal_uL6_CS"/>
</dbReference>
<dbReference type="OrthoDB" id="9805007at2"/>
<organism evidence="10 11">
    <name type="scientific">Rhodoferax sediminis</name>
    <dbReference type="NCBI Taxonomy" id="2509614"/>
    <lineage>
        <taxon>Bacteria</taxon>
        <taxon>Pseudomonadati</taxon>
        <taxon>Pseudomonadota</taxon>
        <taxon>Betaproteobacteria</taxon>
        <taxon>Burkholderiales</taxon>
        <taxon>Comamonadaceae</taxon>
        <taxon>Rhodoferax</taxon>
    </lineage>
</organism>
<keyword evidence="5 6" id="KW-0687">Ribonucleoprotein</keyword>
<dbReference type="InterPro" id="IPR036789">
    <property type="entry name" value="Ribosomal_uL6-like_a/b-dom_sf"/>
</dbReference>
<dbReference type="InterPro" id="IPR019906">
    <property type="entry name" value="Ribosomal_uL6_bac-type"/>
</dbReference>
<evidence type="ECO:0000256" key="3">
    <source>
        <dbReference type="ARBA" id="ARBA00022884"/>
    </source>
</evidence>
<protein>
    <recommendedName>
        <fullName evidence="6">Large ribosomal subunit protein uL6</fullName>
    </recommendedName>
</protein>
<dbReference type="FunFam" id="3.90.930.12:FF:000001">
    <property type="entry name" value="50S ribosomal protein L6"/>
    <property type="match status" value="1"/>
</dbReference>
<proteinExistence type="inferred from homology"/>
<gene>
    <name evidence="6" type="primary">rplF</name>
    <name evidence="10" type="ORF">EUB48_19430</name>
</gene>
<keyword evidence="3 6" id="KW-0694">RNA-binding</keyword>
<keyword evidence="4 6" id="KW-0689">Ribosomal protein</keyword>
<dbReference type="KEGG" id="rhf:EUB48_19430"/>
<feature type="domain" description="Large ribosomal subunit protein uL6 alpha-beta" evidence="9">
    <location>
        <begin position="90"/>
        <end position="164"/>
    </location>
</feature>
<dbReference type="Pfam" id="PF00347">
    <property type="entry name" value="Ribosomal_L6"/>
    <property type="match status" value="2"/>
</dbReference>
<dbReference type="Gene3D" id="3.90.930.12">
    <property type="entry name" value="Ribosomal protein L6, alpha-beta domain"/>
    <property type="match status" value="2"/>
</dbReference>
<evidence type="ECO:0000313" key="10">
    <source>
        <dbReference type="EMBL" id="QDL39238.1"/>
    </source>
</evidence>
<dbReference type="GO" id="GO:0003735">
    <property type="term" value="F:structural constituent of ribosome"/>
    <property type="evidence" value="ECO:0007669"/>
    <property type="project" value="UniProtKB-UniRule"/>
</dbReference>
<evidence type="ECO:0000313" key="11">
    <source>
        <dbReference type="Proteomes" id="UP000316798"/>
    </source>
</evidence>
<dbReference type="PANTHER" id="PTHR11655:SF14">
    <property type="entry name" value="LARGE RIBOSOMAL SUBUNIT PROTEIN UL6M"/>
    <property type="match status" value="1"/>
</dbReference>
<evidence type="ECO:0000256" key="6">
    <source>
        <dbReference type="HAMAP-Rule" id="MF_01365"/>
    </source>
</evidence>
<dbReference type="PROSITE" id="PS00525">
    <property type="entry name" value="RIBOSOMAL_L6_1"/>
    <property type="match status" value="1"/>
</dbReference>
<dbReference type="EMBL" id="CP035503">
    <property type="protein sequence ID" value="QDL39238.1"/>
    <property type="molecule type" value="Genomic_DNA"/>
</dbReference>
<name>A0A515DFR0_9BURK</name>